<organism evidence="3 4">
    <name type="scientific">Penicillium vulpinum</name>
    <dbReference type="NCBI Taxonomy" id="29845"/>
    <lineage>
        <taxon>Eukaryota</taxon>
        <taxon>Fungi</taxon>
        <taxon>Dikarya</taxon>
        <taxon>Ascomycota</taxon>
        <taxon>Pezizomycotina</taxon>
        <taxon>Eurotiomycetes</taxon>
        <taxon>Eurotiomycetidae</taxon>
        <taxon>Eurotiales</taxon>
        <taxon>Aspergillaceae</taxon>
        <taxon>Penicillium</taxon>
    </lineage>
</organism>
<sequence length="452" mass="50103">MSLDSGLCEPKDFGDPDVTGFGVLISFRVSILMMLGTVITGYVKGLLREDRYNAIDTMILDTFHRALGGGKRIQKTNNIDRIKHFENFVLTMSDQQLVTGFALVIAAQLIRYGVADLDKTISAYSYCMAVNLALFSCVTHLSSMTVLRSHYDSNKRLRDIKTVLMVASVALLVPQLVAGQILATNSTLRCSLDQLGGDTGLHWYDDTYSKMVFFSTLSMIGILVGGYLRRILELYIPMFSDSPEAWVAEICASKFSWLSKHDIKMFNVVANLDRFAEAMSLLAGRNGIRDYFTMVSIIAGELRSSFFAEIVWFLFYSTFALCEVCFFIVWGGDSESSISFTPQFGQILPLGMLVLPVLSAVEAYRKLENKEADLKRPQMHGSHSSCQCCLQRNALLDQNPGHRTNGSSSTAIPSQSDGTTEKHRKTISGALSIYTEFAFGGRGQVRLLLLAS</sequence>
<evidence type="ECO:0000256" key="1">
    <source>
        <dbReference type="SAM" id="MobiDB-lite"/>
    </source>
</evidence>
<name>A0A1V6RNN8_9EURO</name>
<dbReference type="STRING" id="29845.A0A1V6RNN8"/>
<feature type="transmembrane region" description="Helical" evidence="2">
    <location>
        <begin position="310"/>
        <end position="332"/>
    </location>
</feature>
<protein>
    <submittedName>
        <fullName evidence="3">Uncharacterized protein</fullName>
    </submittedName>
</protein>
<feature type="region of interest" description="Disordered" evidence="1">
    <location>
        <begin position="401"/>
        <end position="423"/>
    </location>
</feature>
<dbReference type="Proteomes" id="UP000191518">
    <property type="component" value="Unassembled WGS sequence"/>
</dbReference>
<feature type="transmembrane region" description="Helical" evidence="2">
    <location>
        <begin position="344"/>
        <end position="364"/>
    </location>
</feature>
<accession>A0A1V6RNN8</accession>
<keyword evidence="2" id="KW-0812">Transmembrane</keyword>
<evidence type="ECO:0000313" key="4">
    <source>
        <dbReference type="Proteomes" id="UP000191518"/>
    </source>
</evidence>
<feature type="transmembrane region" description="Helical" evidence="2">
    <location>
        <begin position="20"/>
        <end position="43"/>
    </location>
</feature>
<evidence type="ECO:0000313" key="3">
    <source>
        <dbReference type="EMBL" id="OQE03033.1"/>
    </source>
</evidence>
<dbReference type="AlphaFoldDB" id="A0A1V6RNN8"/>
<reference evidence="4" key="1">
    <citation type="journal article" date="2017" name="Nat. Microbiol.">
        <title>Global analysis of biosynthetic gene clusters reveals vast potential of secondary metabolite production in Penicillium species.</title>
        <authorList>
            <person name="Nielsen J.C."/>
            <person name="Grijseels S."/>
            <person name="Prigent S."/>
            <person name="Ji B."/>
            <person name="Dainat J."/>
            <person name="Nielsen K.F."/>
            <person name="Frisvad J.C."/>
            <person name="Workman M."/>
            <person name="Nielsen J."/>
        </authorList>
    </citation>
    <scope>NUCLEOTIDE SEQUENCE [LARGE SCALE GENOMIC DNA]</scope>
    <source>
        <strain evidence="4">IBT 29486</strain>
    </source>
</reference>
<feature type="transmembrane region" description="Helical" evidence="2">
    <location>
        <begin position="211"/>
        <end position="228"/>
    </location>
</feature>
<comment type="caution">
    <text evidence="3">The sequence shown here is derived from an EMBL/GenBank/DDBJ whole genome shotgun (WGS) entry which is preliminary data.</text>
</comment>
<dbReference type="EMBL" id="MDYP01000035">
    <property type="protein sequence ID" value="OQE03033.1"/>
    <property type="molecule type" value="Genomic_DNA"/>
</dbReference>
<evidence type="ECO:0000256" key="2">
    <source>
        <dbReference type="SAM" id="Phobius"/>
    </source>
</evidence>
<dbReference type="InterPro" id="IPR053018">
    <property type="entry name" value="Elsinochrome_Biosynth-Asso"/>
</dbReference>
<dbReference type="PANTHER" id="PTHR37577:SF1">
    <property type="entry name" value="INTEGRAL MEMBRANE PROTEIN"/>
    <property type="match status" value="1"/>
</dbReference>
<keyword evidence="2" id="KW-0472">Membrane</keyword>
<feature type="transmembrane region" description="Helical" evidence="2">
    <location>
        <begin position="162"/>
        <end position="183"/>
    </location>
</feature>
<feature type="transmembrane region" description="Helical" evidence="2">
    <location>
        <begin position="121"/>
        <end position="141"/>
    </location>
</feature>
<feature type="compositionally biased region" description="Polar residues" evidence="1">
    <location>
        <begin position="401"/>
        <end position="418"/>
    </location>
</feature>
<feature type="transmembrane region" description="Helical" evidence="2">
    <location>
        <begin position="97"/>
        <end position="115"/>
    </location>
</feature>
<keyword evidence="2" id="KW-1133">Transmembrane helix</keyword>
<keyword evidence="4" id="KW-1185">Reference proteome</keyword>
<gene>
    <name evidence="3" type="ORF">PENVUL_c035G10196</name>
</gene>
<proteinExistence type="predicted"/>
<dbReference type="PANTHER" id="PTHR37577">
    <property type="entry name" value="INTEGRAL MEMBRANE PROTEIN"/>
    <property type="match status" value="1"/>
</dbReference>